<organism evidence="6 7">
    <name type="scientific">Heminiphilus faecis</name>
    <dbReference type="NCBI Taxonomy" id="2601703"/>
    <lineage>
        <taxon>Bacteria</taxon>
        <taxon>Pseudomonadati</taxon>
        <taxon>Bacteroidota</taxon>
        <taxon>Bacteroidia</taxon>
        <taxon>Bacteroidales</taxon>
        <taxon>Muribaculaceae</taxon>
        <taxon>Heminiphilus</taxon>
    </lineage>
</organism>
<dbReference type="Pfam" id="PF17866">
    <property type="entry name" value="AAA_lid_6"/>
    <property type="match status" value="1"/>
</dbReference>
<feature type="region of interest" description="Disordered" evidence="4">
    <location>
        <begin position="303"/>
        <end position="322"/>
    </location>
</feature>
<dbReference type="InterPro" id="IPR027417">
    <property type="entry name" value="P-loop_NTPase"/>
</dbReference>
<feature type="domain" description="AAA+ ATPase" evidence="5">
    <location>
        <begin position="361"/>
        <end position="497"/>
    </location>
</feature>
<dbReference type="PRINTS" id="PR00819">
    <property type="entry name" value="CBXCFQXSUPER"/>
</dbReference>
<comment type="similarity">
    <text evidence="1">Belongs to the CbxX/CfxQ family.</text>
</comment>
<dbReference type="InterPro" id="IPR050773">
    <property type="entry name" value="CbxX/CfxQ_RuBisCO_ESX"/>
</dbReference>
<keyword evidence="7" id="KW-1185">Reference proteome</keyword>
<keyword evidence="3" id="KW-0067">ATP-binding</keyword>
<gene>
    <name evidence="6" type="ORF">AAK873_01635</name>
</gene>
<protein>
    <submittedName>
        <fullName evidence="6">AAA family ATPase</fullName>
    </submittedName>
</protein>
<evidence type="ECO:0000256" key="3">
    <source>
        <dbReference type="ARBA" id="ARBA00022840"/>
    </source>
</evidence>
<dbReference type="InterPro" id="IPR000641">
    <property type="entry name" value="CbxX/CfxQ"/>
</dbReference>
<evidence type="ECO:0000313" key="6">
    <source>
        <dbReference type="EMBL" id="MEY8244316.1"/>
    </source>
</evidence>
<dbReference type="InterPro" id="IPR003959">
    <property type="entry name" value="ATPase_AAA_core"/>
</dbReference>
<dbReference type="InterPro" id="IPR041627">
    <property type="entry name" value="AAA_lid_6"/>
</dbReference>
<keyword evidence="2" id="KW-0547">Nucleotide-binding</keyword>
<accession>A0ABV4CSF5</accession>
<dbReference type="InterPro" id="IPR003593">
    <property type="entry name" value="AAA+_ATPase"/>
</dbReference>
<dbReference type="EMBL" id="JBCLPP010000003">
    <property type="protein sequence ID" value="MEY8244316.1"/>
    <property type="molecule type" value="Genomic_DNA"/>
</dbReference>
<feature type="compositionally biased region" description="Acidic residues" evidence="4">
    <location>
        <begin position="308"/>
        <end position="317"/>
    </location>
</feature>
<comment type="caution">
    <text evidence="6">The sequence shown here is derived from an EMBL/GenBank/DDBJ whole genome shotgun (WGS) entry which is preliminary data.</text>
</comment>
<evidence type="ECO:0000256" key="2">
    <source>
        <dbReference type="ARBA" id="ARBA00022741"/>
    </source>
</evidence>
<dbReference type="SUPFAM" id="SSF52540">
    <property type="entry name" value="P-loop containing nucleoside triphosphate hydrolases"/>
    <property type="match status" value="1"/>
</dbReference>
<dbReference type="Pfam" id="PF00004">
    <property type="entry name" value="AAA"/>
    <property type="match status" value="1"/>
</dbReference>
<evidence type="ECO:0000256" key="4">
    <source>
        <dbReference type="SAM" id="MobiDB-lite"/>
    </source>
</evidence>
<proteinExistence type="inferred from homology"/>
<dbReference type="SMART" id="SM00382">
    <property type="entry name" value="AAA"/>
    <property type="match status" value="1"/>
</dbReference>
<dbReference type="Gene3D" id="1.10.8.60">
    <property type="match status" value="1"/>
</dbReference>
<reference evidence="6 7" key="1">
    <citation type="submission" date="2024-03" db="EMBL/GenBank/DDBJ databases">
        <title>Mouse gut bacterial collection (mGBC) of GemPharmatech.</title>
        <authorList>
            <person name="He Y."/>
            <person name="Dong L."/>
            <person name="Wu D."/>
            <person name="Gao X."/>
            <person name="Lin Z."/>
        </authorList>
    </citation>
    <scope>NUCLEOTIDE SEQUENCE [LARGE SCALE GENOMIC DNA]</scope>
    <source>
        <strain evidence="6 7">54-13</strain>
    </source>
</reference>
<dbReference type="PANTHER" id="PTHR43392">
    <property type="entry name" value="AAA-TYPE ATPASE FAMILY PROTEIN / ANKYRIN REPEAT FAMILY PROTEIN"/>
    <property type="match status" value="1"/>
</dbReference>
<evidence type="ECO:0000259" key="5">
    <source>
        <dbReference type="SMART" id="SM00382"/>
    </source>
</evidence>
<sequence length="606" mass="68052">MDINDKISVGDLKIRPYDSTSKIASEIPGAELFDNRNHFILFAHQTHVAVYMSIINKLALKSTSRGVKVGILAVTLRDIDDDDRAVGARNIVNFAMSRSEFMRYERLDVYVPATDINPYHRYRVTVEAGRMELESREIRFFALKELRLPTKWYSPLKGSVLIGWPEYYGVASPGSGLGNEAVVEFQLENMLPVEIHSLPEVEIALIRPDGVEERQLLIPSRLSADDDDRKLLSVRWSFDINHEVKGVYCACLRCMTYVFATFLFSNEGAVVENPWTAEELKQRTVTDASMFGRAFGDMVEKHGSVPDEMPDTTEEAPDGNKAPGLDDLVGLASLKQRMAQYTALVRFNRLREDAGFSSLSLPLHSMFLGSPGTGKTTVAKILGSKLRELGVLSKGHVVVRERATLIGKYYSSESENTLAAIEEAEGGILFIDEAYQLCQPDDPKDPGRFVIETLMTALADESKRDWMLILAGYTEPMQRLFDINPGLRSRIPQSNIFTFEDFNGPELMEIAEGYLRRNHFTLDEQARHRLCRRLSADYANRDADFGNARHVINLITTSIIPAVASRVSQLSDPDKEQLTTILPADIPADVPQPTYLRAYRRIGFAV</sequence>
<dbReference type="RefSeq" id="WP_121698117.1">
    <property type="nucleotide sequence ID" value="NZ_JBCLPP010000003.1"/>
</dbReference>
<name>A0ABV4CSF5_9BACT</name>
<dbReference type="Gene3D" id="3.40.50.300">
    <property type="entry name" value="P-loop containing nucleotide triphosphate hydrolases"/>
    <property type="match status" value="1"/>
</dbReference>
<dbReference type="Proteomes" id="UP001565200">
    <property type="component" value="Unassembled WGS sequence"/>
</dbReference>
<evidence type="ECO:0000256" key="1">
    <source>
        <dbReference type="ARBA" id="ARBA00010378"/>
    </source>
</evidence>
<evidence type="ECO:0000313" key="7">
    <source>
        <dbReference type="Proteomes" id="UP001565200"/>
    </source>
</evidence>
<dbReference type="PANTHER" id="PTHR43392:SF2">
    <property type="entry name" value="AAA-TYPE ATPASE FAMILY PROTEIN _ ANKYRIN REPEAT FAMILY PROTEIN"/>
    <property type="match status" value="1"/>
</dbReference>